<dbReference type="GO" id="GO:0006826">
    <property type="term" value="P:iron ion transport"/>
    <property type="evidence" value="ECO:0007669"/>
    <property type="project" value="UniProtKB-KW"/>
</dbReference>
<dbReference type="Pfam" id="PF00593">
    <property type="entry name" value="TonB_dep_Rec_b-barrel"/>
    <property type="match status" value="1"/>
</dbReference>
<evidence type="ECO:0000256" key="10">
    <source>
        <dbReference type="ARBA" id="ARBA00023237"/>
    </source>
</evidence>
<comment type="caution">
    <text evidence="16">The sequence shown here is derived from an EMBL/GenBank/DDBJ whole genome shotgun (WGS) entry which is preliminary data.</text>
</comment>
<dbReference type="AlphaFoldDB" id="A0A972FF79"/>
<protein>
    <submittedName>
        <fullName evidence="16">TonB-dependent receptor</fullName>
    </submittedName>
</protein>
<feature type="domain" description="TonB-dependent receptor-like beta-barrel" evidence="14">
    <location>
        <begin position="229"/>
        <end position="680"/>
    </location>
</feature>
<evidence type="ECO:0000256" key="5">
    <source>
        <dbReference type="ARBA" id="ARBA00022692"/>
    </source>
</evidence>
<dbReference type="GO" id="GO:0009279">
    <property type="term" value="C:cell outer membrane"/>
    <property type="evidence" value="ECO:0007669"/>
    <property type="project" value="UniProtKB-SubCell"/>
</dbReference>
<keyword evidence="2 11" id="KW-0813">Transport</keyword>
<evidence type="ECO:0000256" key="9">
    <source>
        <dbReference type="ARBA" id="ARBA00023136"/>
    </source>
</evidence>
<keyword evidence="7" id="KW-0406">Ion transport</keyword>
<keyword evidence="4" id="KW-0410">Iron transport</keyword>
<dbReference type="Gene3D" id="2.40.170.20">
    <property type="entry name" value="TonB-dependent receptor, beta-barrel domain"/>
    <property type="match status" value="1"/>
</dbReference>
<dbReference type="PANTHER" id="PTHR32552">
    <property type="entry name" value="FERRICHROME IRON RECEPTOR-RELATED"/>
    <property type="match status" value="1"/>
</dbReference>
<keyword evidence="10 11" id="KW-0998">Cell outer membrane</keyword>
<evidence type="ECO:0000256" key="13">
    <source>
        <dbReference type="SAM" id="SignalP"/>
    </source>
</evidence>
<accession>A0A972FF79</accession>
<keyword evidence="9 11" id="KW-0472">Membrane</keyword>
<keyword evidence="6" id="KW-0408">Iron</keyword>
<feature type="domain" description="TonB-dependent receptor plug" evidence="15">
    <location>
        <begin position="60"/>
        <end position="164"/>
    </location>
</feature>
<dbReference type="InterPro" id="IPR036942">
    <property type="entry name" value="Beta-barrel_TonB_sf"/>
</dbReference>
<evidence type="ECO:0000256" key="4">
    <source>
        <dbReference type="ARBA" id="ARBA00022496"/>
    </source>
</evidence>
<dbReference type="PROSITE" id="PS52016">
    <property type="entry name" value="TONB_DEPENDENT_REC_3"/>
    <property type="match status" value="1"/>
</dbReference>
<evidence type="ECO:0000256" key="6">
    <source>
        <dbReference type="ARBA" id="ARBA00023004"/>
    </source>
</evidence>
<evidence type="ECO:0000256" key="2">
    <source>
        <dbReference type="ARBA" id="ARBA00022448"/>
    </source>
</evidence>
<keyword evidence="13" id="KW-0732">Signal</keyword>
<comment type="similarity">
    <text evidence="11 12">Belongs to the TonB-dependent receptor family.</text>
</comment>
<keyword evidence="5 11" id="KW-0812">Transmembrane</keyword>
<feature type="chain" id="PRO_5037110646" evidence="13">
    <location>
        <begin position="31"/>
        <end position="715"/>
    </location>
</feature>
<dbReference type="InterPro" id="IPR000531">
    <property type="entry name" value="Beta-barrel_TonB"/>
</dbReference>
<evidence type="ECO:0000256" key="7">
    <source>
        <dbReference type="ARBA" id="ARBA00023065"/>
    </source>
</evidence>
<keyword evidence="8 12" id="KW-0798">TonB box</keyword>
<feature type="signal peptide" evidence="13">
    <location>
        <begin position="1"/>
        <end position="30"/>
    </location>
</feature>
<evidence type="ECO:0000256" key="8">
    <source>
        <dbReference type="ARBA" id="ARBA00023077"/>
    </source>
</evidence>
<proteinExistence type="inferred from homology"/>
<evidence type="ECO:0000313" key="17">
    <source>
        <dbReference type="Proteomes" id="UP000599523"/>
    </source>
</evidence>
<dbReference type="InterPro" id="IPR012910">
    <property type="entry name" value="Plug_dom"/>
</dbReference>
<keyword evidence="3 11" id="KW-1134">Transmembrane beta strand</keyword>
<comment type="subcellular location">
    <subcellularLocation>
        <location evidence="1 11">Cell outer membrane</location>
        <topology evidence="1 11">Multi-pass membrane protein</topology>
    </subcellularLocation>
</comment>
<dbReference type="EMBL" id="WTVM01000125">
    <property type="protein sequence ID" value="NMG04488.1"/>
    <property type="molecule type" value="Genomic_DNA"/>
</dbReference>
<evidence type="ECO:0000256" key="3">
    <source>
        <dbReference type="ARBA" id="ARBA00022452"/>
    </source>
</evidence>
<dbReference type="Proteomes" id="UP000599523">
    <property type="component" value="Unassembled WGS sequence"/>
</dbReference>
<reference evidence="16" key="1">
    <citation type="submission" date="2019-12" db="EMBL/GenBank/DDBJ databases">
        <title>Comparative genomics gives insights into the taxonomy of the Azoarcus-Aromatoleum group and reveals separate origins of nif in the plant-associated Azoarcus and non-plant-associated Aromatoleum sub-groups.</title>
        <authorList>
            <person name="Lafos M."/>
            <person name="Maluk M."/>
            <person name="Batista M."/>
            <person name="Junghare M."/>
            <person name="Carmona M."/>
            <person name="Faoro H."/>
            <person name="Cruz L.M."/>
            <person name="Battistoni F."/>
            <person name="De Souza E."/>
            <person name="Pedrosa F."/>
            <person name="Chen W.-M."/>
            <person name="Poole P.S."/>
            <person name="Dixon R.A."/>
            <person name="James E.K."/>
        </authorList>
    </citation>
    <scope>NUCLEOTIDE SEQUENCE</scope>
    <source>
        <strain evidence="16">NSC3</strain>
    </source>
</reference>
<keyword evidence="16" id="KW-0675">Receptor</keyword>
<dbReference type="Pfam" id="PF07715">
    <property type="entry name" value="Plug"/>
    <property type="match status" value="1"/>
</dbReference>
<organism evidence="16 17">
    <name type="scientific">Azoarcus taiwanensis</name>
    <dbReference type="NCBI Taxonomy" id="666964"/>
    <lineage>
        <taxon>Bacteria</taxon>
        <taxon>Pseudomonadati</taxon>
        <taxon>Pseudomonadota</taxon>
        <taxon>Betaproteobacteria</taxon>
        <taxon>Rhodocyclales</taxon>
        <taxon>Zoogloeaceae</taxon>
        <taxon>Azoarcus</taxon>
    </lineage>
</organism>
<evidence type="ECO:0000256" key="11">
    <source>
        <dbReference type="PROSITE-ProRule" id="PRU01360"/>
    </source>
</evidence>
<gene>
    <name evidence="16" type="ORF">GPA21_16140</name>
</gene>
<dbReference type="PANTHER" id="PTHR32552:SF81">
    <property type="entry name" value="TONB-DEPENDENT OUTER MEMBRANE RECEPTOR"/>
    <property type="match status" value="1"/>
</dbReference>
<dbReference type="SUPFAM" id="SSF56935">
    <property type="entry name" value="Porins"/>
    <property type="match status" value="1"/>
</dbReference>
<evidence type="ECO:0000259" key="14">
    <source>
        <dbReference type="Pfam" id="PF00593"/>
    </source>
</evidence>
<name>A0A972FF79_9RHOO</name>
<evidence type="ECO:0000313" key="16">
    <source>
        <dbReference type="EMBL" id="NMG04488.1"/>
    </source>
</evidence>
<evidence type="ECO:0000259" key="15">
    <source>
        <dbReference type="Pfam" id="PF07715"/>
    </source>
</evidence>
<keyword evidence="17" id="KW-1185">Reference proteome</keyword>
<evidence type="ECO:0000256" key="12">
    <source>
        <dbReference type="RuleBase" id="RU003357"/>
    </source>
</evidence>
<sequence>MQASRGKGMARGAAMLLLAGQMLGPGPVIAEGSSKGGAEADEIYQLEAVTVTAEKRPEALQDVPASITAVTGDQIDDAGIQSITEIANQVPNLHISTWGGRRNSHVFMRGVGATYGEPAVGFYVDGVGYTSDGMFDMDLFDVERVEVLRGPQGTLYGRNALAGVINIVTRQPTNETEARVSAGAGNFGQRELKGSLRTPLVEDKLFLGLSASATRRDGYVDNTHLGEKADDRDDQSLRANLRWTPTADLDATLSLDAERFRGGAYPLGPLQEIRDHPDRVRNDFAGHDNRDAFGSSLSLNCNAPGVRVTSITGWRDWENDGVGDTDGSPLDIVQENTQEDWKQLTQELRLASPETESALRWMAGLYYYQEDTGIVTRSRFGSDAVAMGFVPAPMDSVLDANKDDQGYALFGQLDYRITDHVTLTAGLRRDHDKRRVRMHTRMEMGGTPVPGSEGDLNDRRVFKEWLPKIALAYKPDANILWYANAAKGYRAGGFNTLMNVDPADANFDPEHSINYEAGLKWSGWQKRLSFNLALFRVNLTDQQVIQLTPSIGSVVRNAGESHSQGLEAELVLRPAPGWDVNAGYSYTDARFDKYRDDVRGADYAGNRVPLVPRQMFNLAVQNRRPIGASAVLFSRLELQRIGDFHWDTANTLKQGAYNLVNLRLGVEGDNWEAYLWGKNLLDEGYAEFAYDFPGLGPRAQAGRPRTFGVTVSARF</sequence>
<dbReference type="CDD" id="cd01347">
    <property type="entry name" value="ligand_gated_channel"/>
    <property type="match status" value="1"/>
</dbReference>
<evidence type="ECO:0000256" key="1">
    <source>
        <dbReference type="ARBA" id="ARBA00004571"/>
    </source>
</evidence>
<dbReference type="InterPro" id="IPR039426">
    <property type="entry name" value="TonB-dep_rcpt-like"/>
</dbReference>